<reference evidence="6" key="1">
    <citation type="submission" date="2020-10" db="EMBL/GenBank/DDBJ databases">
        <authorList>
            <person name="Gilroy R."/>
        </authorList>
    </citation>
    <scope>NUCLEOTIDE SEQUENCE</scope>
    <source>
        <strain evidence="6">F6-4510</strain>
    </source>
</reference>
<dbReference type="InterPro" id="IPR003593">
    <property type="entry name" value="AAA+_ATPase"/>
</dbReference>
<dbReference type="Gene3D" id="3.40.50.300">
    <property type="entry name" value="P-loop containing nucleotide triphosphate hydrolases"/>
    <property type="match status" value="1"/>
</dbReference>
<dbReference type="SUPFAM" id="SSF52540">
    <property type="entry name" value="P-loop containing nucleoside triphosphate hydrolases"/>
    <property type="match status" value="1"/>
</dbReference>
<keyword evidence="2" id="KW-0547">Nucleotide-binding</keyword>
<name>A0A9D9DXN2_9FIRM</name>
<dbReference type="SMART" id="SM00382">
    <property type="entry name" value="AAA"/>
    <property type="match status" value="1"/>
</dbReference>
<dbReference type="EC" id="7.6.2.9" evidence="4"/>
<dbReference type="GO" id="GO:0005524">
    <property type="term" value="F:ATP binding"/>
    <property type="evidence" value="ECO:0007669"/>
    <property type="project" value="UniProtKB-KW"/>
</dbReference>
<dbReference type="Pfam" id="PF00005">
    <property type="entry name" value="ABC_tran"/>
    <property type="match status" value="1"/>
</dbReference>
<accession>A0A9D9DXN2</accession>
<evidence type="ECO:0000256" key="1">
    <source>
        <dbReference type="ARBA" id="ARBA00022448"/>
    </source>
</evidence>
<dbReference type="InterPro" id="IPR027417">
    <property type="entry name" value="P-loop_NTPase"/>
</dbReference>
<dbReference type="InterPro" id="IPR017871">
    <property type="entry name" value="ABC_transporter-like_CS"/>
</dbReference>
<keyword evidence="3 6" id="KW-0067">ATP-binding</keyword>
<dbReference type="CDD" id="cd03293">
    <property type="entry name" value="ABC_NrtD_SsuB_transporters"/>
    <property type="match status" value="1"/>
</dbReference>
<evidence type="ECO:0000313" key="7">
    <source>
        <dbReference type="Proteomes" id="UP000823611"/>
    </source>
</evidence>
<dbReference type="Proteomes" id="UP000823611">
    <property type="component" value="Unassembled WGS sequence"/>
</dbReference>
<dbReference type="InterPro" id="IPR003439">
    <property type="entry name" value="ABC_transporter-like_ATP-bd"/>
</dbReference>
<organism evidence="6 7">
    <name type="scientific">Candidatus Fimicola merdigallinarum</name>
    <dbReference type="NCBI Taxonomy" id="2840819"/>
    <lineage>
        <taxon>Bacteria</taxon>
        <taxon>Bacillati</taxon>
        <taxon>Bacillota</taxon>
        <taxon>Clostridia</taxon>
        <taxon>Lachnospirales</taxon>
        <taxon>Lachnospiraceae</taxon>
        <taxon>Lachnospiraceae incertae sedis</taxon>
        <taxon>Candidatus Fimicola</taxon>
    </lineage>
</organism>
<protein>
    <recommendedName>
        <fullName evidence="4">ABC-type quaternary amine transporter</fullName>
        <ecNumber evidence="4">7.6.2.9</ecNumber>
    </recommendedName>
</protein>
<proteinExistence type="predicted"/>
<dbReference type="PROSITE" id="PS00211">
    <property type="entry name" value="ABC_TRANSPORTER_1"/>
    <property type="match status" value="1"/>
</dbReference>
<evidence type="ECO:0000256" key="3">
    <source>
        <dbReference type="ARBA" id="ARBA00022840"/>
    </source>
</evidence>
<dbReference type="PROSITE" id="PS50893">
    <property type="entry name" value="ABC_TRANSPORTER_2"/>
    <property type="match status" value="1"/>
</dbReference>
<dbReference type="EMBL" id="JADIMX010000038">
    <property type="protein sequence ID" value="MBO8434080.1"/>
    <property type="molecule type" value="Genomic_DNA"/>
</dbReference>
<comment type="caution">
    <text evidence="6">The sequence shown here is derived from an EMBL/GenBank/DDBJ whole genome shotgun (WGS) entry which is preliminary data.</text>
</comment>
<keyword evidence="1" id="KW-0813">Transport</keyword>
<dbReference type="PANTHER" id="PTHR42788">
    <property type="entry name" value="TAURINE IMPORT ATP-BINDING PROTEIN-RELATED"/>
    <property type="match status" value="1"/>
</dbReference>
<evidence type="ECO:0000256" key="2">
    <source>
        <dbReference type="ARBA" id="ARBA00022741"/>
    </source>
</evidence>
<feature type="domain" description="ABC transporter" evidence="5">
    <location>
        <begin position="2"/>
        <end position="231"/>
    </location>
</feature>
<dbReference type="GO" id="GO:0015418">
    <property type="term" value="F:ABC-type quaternary ammonium compound transporting activity"/>
    <property type="evidence" value="ECO:0007669"/>
    <property type="project" value="UniProtKB-EC"/>
</dbReference>
<dbReference type="AlphaFoldDB" id="A0A9D9DXN2"/>
<reference evidence="6" key="2">
    <citation type="journal article" date="2021" name="PeerJ">
        <title>Extensive microbial diversity within the chicken gut microbiome revealed by metagenomics and culture.</title>
        <authorList>
            <person name="Gilroy R."/>
            <person name="Ravi A."/>
            <person name="Getino M."/>
            <person name="Pursley I."/>
            <person name="Horton D.L."/>
            <person name="Alikhan N.F."/>
            <person name="Baker D."/>
            <person name="Gharbi K."/>
            <person name="Hall N."/>
            <person name="Watson M."/>
            <person name="Adriaenssens E.M."/>
            <person name="Foster-Nyarko E."/>
            <person name="Jarju S."/>
            <person name="Secka A."/>
            <person name="Antonio M."/>
            <person name="Oren A."/>
            <person name="Chaudhuri R.R."/>
            <person name="La Ragione R."/>
            <person name="Hildebrand F."/>
            <person name="Pallen M.J."/>
        </authorList>
    </citation>
    <scope>NUCLEOTIDE SEQUENCE</scope>
    <source>
        <strain evidence="6">F6-4510</strain>
    </source>
</reference>
<dbReference type="PANTHER" id="PTHR42788:SF2">
    <property type="entry name" value="ABC TRANSPORTER ATP-BINDING PROTEIN"/>
    <property type="match status" value="1"/>
</dbReference>
<evidence type="ECO:0000313" key="6">
    <source>
        <dbReference type="EMBL" id="MBO8434080.1"/>
    </source>
</evidence>
<evidence type="ECO:0000259" key="5">
    <source>
        <dbReference type="PROSITE" id="PS50893"/>
    </source>
</evidence>
<dbReference type="FunFam" id="3.40.50.300:FF:000425">
    <property type="entry name" value="Probable ABC transporter, ATP-binding subunit"/>
    <property type="match status" value="1"/>
</dbReference>
<dbReference type="GO" id="GO:0016887">
    <property type="term" value="F:ATP hydrolysis activity"/>
    <property type="evidence" value="ECO:0007669"/>
    <property type="project" value="InterPro"/>
</dbReference>
<sequence length="251" mass="29398">MLEFRDVTFRYKEDDDYIMKNLNFKVEKGQFVSIIGPSGCGKSTIFRLLNGLEKPESGEILVDGKDISTLKDYCAFMPQKDLLFPWRTIEENISLPMEIKKVPKKERHKKCVEVLKEVGLLDYINKYPRDLSGGMKQRVSFGRTILTGSDILLLDEPFSALDYLTRMDMQEWILSQWRNLKKTIIFITHDVEEALFLSDTIYIINEKPFCKMDRVDIGNGENKTRDFLKQEEIISLKERLINNLRLREGRI</sequence>
<gene>
    <name evidence="6" type="ORF">IAC55_01995</name>
</gene>
<dbReference type="InterPro" id="IPR050166">
    <property type="entry name" value="ABC_transporter_ATP-bind"/>
</dbReference>
<evidence type="ECO:0000256" key="4">
    <source>
        <dbReference type="ARBA" id="ARBA00066388"/>
    </source>
</evidence>